<organism evidence="1 2">
    <name type="scientific">Aurantiacibacter aquimixticola</name>
    <dbReference type="NCBI Taxonomy" id="1958945"/>
    <lineage>
        <taxon>Bacteria</taxon>
        <taxon>Pseudomonadati</taxon>
        <taxon>Pseudomonadota</taxon>
        <taxon>Alphaproteobacteria</taxon>
        <taxon>Sphingomonadales</taxon>
        <taxon>Erythrobacteraceae</taxon>
        <taxon>Aurantiacibacter</taxon>
    </lineage>
</organism>
<keyword evidence="2" id="KW-1185">Reference proteome</keyword>
<name>A0A419RVF5_9SPHN</name>
<dbReference type="RefSeq" id="WP_120048776.1">
    <property type="nucleotide sequence ID" value="NZ_RAHX01000001.1"/>
</dbReference>
<dbReference type="EMBL" id="RAHX01000001">
    <property type="protein sequence ID" value="RJY09765.1"/>
    <property type="molecule type" value="Genomic_DNA"/>
</dbReference>
<accession>A0A419RVF5</accession>
<sequence>MQPDRRTPPTTKASRNHAATLIRDLNRVPELPYRSQRAMQTVLGIRWLALCSRRRHDPIVELTRRLGSITAAKAFIDFADLAGRCWPENITVLRPCCSVLSPDETVFVDMIEAARMGDRAAFSSALDGFIRADRHDRLYAAAVAAIALMD</sequence>
<gene>
    <name evidence="1" type="ORF">D6201_10740</name>
</gene>
<dbReference type="Proteomes" id="UP000285232">
    <property type="component" value="Unassembled WGS sequence"/>
</dbReference>
<dbReference type="OrthoDB" id="7410293at2"/>
<dbReference type="AlphaFoldDB" id="A0A419RVF5"/>
<evidence type="ECO:0000313" key="1">
    <source>
        <dbReference type="EMBL" id="RJY09765.1"/>
    </source>
</evidence>
<proteinExistence type="predicted"/>
<protein>
    <submittedName>
        <fullName evidence="1">Uncharacterized protein</fullName>
    </submittedName>
</protein>
<evidence type="ECO:0000313" key="2">
    <source>
        <dbReference type="Proteomes" id="UP000285232"/>
    </source>
</evidence>
<comment type="caution">
    <text evidence="1">The sequence shown here is derived from an EMBL/GenBank/DDBJ whole genome shotgun (WGS) entry which is preliminary data.</text>
</comment>
<reference evidence="1 2" key="1">
    <citation type="journal article" date="2017" name="Int. J. Syst. Evol. Microbiol.">
        <title>Erythrobacter aquimixticola sp. nov., isolated from the junction between the ocean and a freshwater spring.</title>
        <authorList>
            <person name="Park S."/>
            <person name="Jung Y.T."/>
            <person name="Choi S.J."/>
            <person name="Yoon J.H."/>
        </authorList>
    </citation>
    <scope>NUCLEOTIDE SEQUENCE [LARGE SCALE GENOMIC DNA]</scope>
    <source>
        <strain evidence="1 2">JSSK-14</strain>
    </source>
</reference>